<sequence>MSEIFKQGVESGAEIITRRVRDELKMLQEEAHLMKKKGDLHADQYLVESVFNSEIIDQFGAQLWEDYKAVKTDGQAHALEKLVRMYEALHEGNPFCLLLESKLKEKHLDLLRDRYGKEKDHEII</sequence>
<dbReference type="STRING" id="1798406.A3A04_02040"/>
<comment type="caution">
    <text evidence="1">The sequence shown here is derived from an EMBL/GenBank/DDBJ whole genome shotgun (WGS) entry which is preliminary data.</text>
</comment>
<dbReference type="AlphaFoldDB" id="A0A1G1ZK99"/>
<proteinExistence type="predicted"/>
<evidence type="ECO:0000313" key="1">
    <source>
        <dbReference type="EMBL" id="OGY64945.1"/>
    </source>
</evidence>
<accession>A0A1G1ZK99</accession>
<dbReference type="Proteomes" id="UP000178517">
    <property type="component" value="Unassembled WGS sequence"/>
</dbReference>
<gene>
    <name evidence="1" type="ORF">A3A04_02040</name>
</gene>
<reference evidence="1 2" key="1">
    <citation type="journal article" date="2016" name="Nat. Commun.">
        <title>Thousands of microbial genomes shed light on interconnected biogeochemical processes in an aquifer system.</title>
        <authorList>
            <person name="Anantharaman K."/>
            <person name="Brown C.T."/>
            <person name="Hug L.A."/>
            <person name="Sharon I."/>
            <person name="Castelle C.J."/>
            <person name="Probst A.J."/>
            <person name="Thomas B.C."/>
            <person name="Singh A."/>
            <person name="Wilkins M.J."/>
            <person name="Karaoz U."/>
            <person name="Brodie E.L."/>
            <person name="Williams K.H."/>
            <person name="Hubbard S.S."/>
            <person name="Banfield J.F."/>
        </authorList>
    </citation>
    <scope>NUCLEOTIDE SEQUENCE [LARGE SCALE GENOMIC DNA]</scope>
</reference>
<dbReference type="EMBL" id="MHJI01000028">
    <property type="protein sequence ID" value="OGY64945.1"/>
    <property type="molecule type" value="Genomic_DNA"/>
</dbReference>
<organism evidence="1 2">
    <name type="scientific">Candidatus Harrisonbacteria bacterium RIFCSPLOWO2_01_FULL_40_28</name>
    <dbReference type="NCBI Taxonomy" id="1798406"/>
    <lineage>
        <taxon>Bacteria</taxon>
        <taxon>Candidatus Harrisoniibacteriota</taxon>
    </lineage>
</organism>
<name>A0A1G1ZK99_9BACT</name>
<protein>
    <submittedName>
        <fullName evidence="1">Uncharacterized protein</fullName>
    </submittedName>
</protein>
<evidence type="ECO:0000313" key="2">
    <source>
        <dbReference type="Proteomes" id="UP000178517"/>
    </source>
</evidence>